<name>A0A0F9A1B5_9ZZZZ</name>
<gene>
    <name evidence="1" type="ORF">LCGC14_2708680</name>
</gene>
<organism evidence="1">
    <name type="scientific">marine sediment metagenome</name>
    <dbReference type="NCBI Taxonomy" id="412755"/>
    <lineage>
        <taxon>unclassified sequences</taxon>
        <taxon>metagenomes</taxon>
        <taxon>ecological metagenomes</taxon>
    </lineage>
</organism>
<sequence length="256" mass="27990">SSLVILSIGGCERSMARGYPDWGINTGAFGQHELDLSENAARLGSPYSFLRSGKVIFADEIDTNLSHWISETFGSGGAITRDTTFSFFGSGSLKIVPALDGADYHAATRFVPLIKSGNVGLTLLLWATSDKNKIWIDLYTIPDDGGRAQRVQIDVENKTISYRHSSGTYITVFEPNTLYHADAPTWMLIKLVVNVDNDEYERLHFNDQVVDISGNQGPVAASIWPSIVQISIRAFDTSGNKAPVYVDGVVLTIDEP</sequence>
<protein>
    <submittedName>
        <fullName evidence="1">Uncharacterized protein</fullName>
    </submittedName>
</protein>
<comment type="caution">
    <text evidence="1">The sequence shown here is derived from an EMBL/GenBank/DDBJ whole genome shotgun (WGS) entry which is preliminary data.</text>
</comment>
<feature type="non-terminal residue" evidence="1">
    <location>
        <position position="1"/>
    </location>
</feature>
<dbReference type="AlphaFoldDB" id="A0A0F9A1B5"/>
<accession>A0A0F9A1B5</accession>
<reference evidence="1" key="1">
    <citation type="journal article" date="2015" name="Nature">
        <title>Complex archaea that bridge the gap between prokaryotes and eukaryotes.</title>
        <authorList>
            <person name="Spang A."/>
            <person name="Saw J.H."/>
            <person name="Jorgensen S.L."/>
            <person name="Zaremba-Niedzwiedzka K."/>
            <person name="Martijn J."/>
            <person name="Lind A.E."/>
            <person name="van Eijk R."/>
            <person name="Schleper C."/>
            <person name="Guy L."/>
            <person name="Ettema T.J."/>
        </authorList>
    </citation>
    <scope>NUCLEOTIDE SEQUENCE</scope>
</reference>
<evidence type="ECO:0000313" key="1">
    <source>
        <dbReference type="EMBL" id="KKK91860.1"/>
    </source>
</evidence>
<proteinExistence type="predicted"/>
<dbReference type="EMBL" id="LAZR01048469">
    <property type="protein sequence ID" value="KKK91860.1"/>
    <property type="molecule type" value="Genomic_DNA"/>
</dbReference>